<dbReference type="InterPro" id="IPR005829">
    <property type="entry name" value="Sugar_transporter_CS"/>
</dbReference>
<dbReference type="FunFam" id="1.20.1250.20:FF:000078">
    <property type="entry name" value="MFS maltose transporter, putative"/>
    <property type="match status" value="1"/>
</dbReference>
<dbReference type="GO" id="GO:0005351">
    <property type="term" value="F:carbohydrate:proton symporter activity"/>
    <property type="evidence" value="ECO:0007669"/>
    <property type="project" value="TreeGrafter"/>
</dbReference>
<evidence type="ECO:0000256" key="2">
    <source>
        <dbReference type="ARBA" id="ARBA00010992"/>
    </source>
</evidence>
<dbReference type="SUPFAM" id="SSF103473">
    <property type="entry name" value="MFS general substrate transporter"/>
    <property type="match status" value="1"/>
</dbReference>
<evidence type="ECO:0000256" key="10">
    <source>
        <dbReference type="SAM" id="SignalP"/>
    </source>
</evidence>
<dbReference type="Gene3D" id="1.20.1250.20">
    <property type="entry name" value="MFS general substrate transporter like domains"/>
    <property type="match status" value="1"/>
</dbReference>
<dbReference type="InterPro" id="IPR050360">
    <property type="entry name" value="MFS_Sugar_Transporters"/>
</dbReference>
<keyword evidence="4 9" id="KW-0812">Transmembrane</keyword>
<keyword evidence="5 9" id="KW-1133">Transmembrane helix</keyword>
<evidence type="ECO:0000259" key="11">
    <source>
        <dbReference type="PROSITE" id="PS50850"/>
    </source>
</evidence>
<feature type="domain" description="Major facilitator superfamily (MFS) profile" evidence="11">
    <location>
        <begin position="134"/>
        <end position="576"/>
    </location>
</feature>
<sequence>MRSDRLPPPYRWATRSWRWPFFCSASLSLLCFSSSLFSTCYSPGNNSSKYQPNMSDPVEPKPAESKAHDSALDTEKEVQVENAAGSHIDEKADAQFDENAKVADYKADAIEAENAEHNMTVLEAVRAYPMASFWAFVMSFTIIMESYDVFLCNNFLALGAFRAKYGQPVDDIPENNVIVTKWQSALSVSGQLGALIGVCLAGYLTSWLGYRYATLTGLMLLNVFIFAFYYAESMPVIFAAQILEGIPWGIFIANAPAYCSEIVPIPLRAPCTQMLQMFWAIGSIIVGAVTYSYQGVDGALSYKLPIALQWMFPTPLAILIFLAPESPWWLVRKGRLQEAEHAVGRLGRRSRLNTGETVAMMRRVVELEATSKPPSYIELFKGTDLYRTLIVCGVYAAQNLTGNLIANQAVYFFEQAGMSNKTAFAMGLITSALQMIFVMLSWILTTYLGRRTIYLWGSAINVIFLIALGVAGSVGKSNASSLAQASLGLIISVLFTLGPAPASWVIIGETSAIRLRPLTTGVGRAAYYIVEFPCIFLASWMLNPTGGNLAGRCGYVWASTGLVCYVLAYFFLPEMKHRSYREIDILFKRKVPARKWKETQIDVDEDE</sequence>
<dbReference type="InterPro" id="IPR003663">
    <property type="entry name" value="Sugar/inositol_transpt"/>
</dbReference>
<keyword evidence="10" id="KW-0732">Signal</keyword>
<evidence type="ECO:0000256" key="9">
    <source>
        <dbReference type="SAM" id="Phobius"/>
    </source>
</evidence>
<comment type="caution">
    <text evidence="12">The sequence shown here is derived from an EMBL/GenBank/DDBJ whole genome shotgun (WGS) entry which is preliminary data.</text>
</comment>
<evidence type="ECO:0000256" key="6">
    <source>
        <dbReference type="ARBA" id="ARBA00023136"/>
    </source>
</evidence>
<feature type="transmembrane region" description="Helical" evidence="9">
    <location>
        <begin position="487"/>
        <end position="513"/>
    </location>
</feature>
<dbReference type="InterPro" id="IPR036259">
    <property type="entry name" value="MFS_trans_sf"/>
</dbReference>
<feature type="transmembrane region" description="Helical" evidence="9">
    <location>
        <begin position="554"/>
        <end position="572"/>
    </location>
</feature>
<dbReference type="Pfam" id="PF00083">
    <property type="entry name" value="Sugar_tr"/>
    <property type="match status" value="1"/>
</dbReference>
<dbReference type="NCBIfam" id="TIGR00879">
    <property type="entry name" value="SP"/>
    <property type="match status" value="1"/>
</dbReference>
<feature type="compositionally biased region" description="Basic and acidic residues" evidence="8">
    <location>
        <begin position="58"/>
        <end position="72"/>
    </location>
</feature>
<dbReference type="GO" id="GO:0016020">
    <property type="term" value="C:membrane"/>
    <property type="evidence" value="ECO:0007669"/>
    <property type="project" value="UniProtKB-SubCell"/>
</dbReference>
<accession>A0A9P5C897</accession>
<evidence type="ECO:0000313" key="13">
    <source>
        <dbReference type="Proteomes" id="UP000801864"/>
    </source>
</evidence>
<feature type="transmembrane region" description="Helical" evidence="9">
    <location>
        <begin position="389"/>
        <end position="411"/>
    </location>
</feature>
<evidence type="ECO:0000313" key="12">
    <source>
        <dbReference type="EMBL" id="KAF3056125.1"/>
    </source>
</evidence>
<name>A0A9P5C897_9HYPO</name>
<feature type="chain" id="PRO_5040124882" evidence="10">
    <location>
        <begin position="36"/>
        <end position="607"/>
    </location>
</feature>
<comment type="similarity">
    <text evidence="2 7">Belongs to the major facilitator superfamily. Sugar transporter (TC 2.A.1.1) family.</text>
</comment>
<feature type="transmembrane region" description="Helical" evidence="9">
    <location>
        <begin position="306"/>
        <end position="323"/>
    </location>
</feature>
<dbReference type="PROSITE" id="PS50850">
    <property type="entry name" value="MFS"/>
    <property type="match status" value="1"/>
</dbReference>
<feature type="transmembrane region" description="Helical" evidence="9">
    <location>
        <begin position="212"/>
        <end position="231"/>
    </location>
</feature>
<evidence type="ECO:0000256" key="4">
    <source>
        <dbReference type="ARBA" id="ARBA00022692"/>
    </source>
</evidence>
<dbReference type="PANTHER" id="PTHR48022:SF57">
    <property type="entry name" value="MALTOSE TRANSPORTER, PUTATIVE (AFU_ORTHOLOGUE AFUA_4G00150)-RELATED"/>
    <property type="match status" value="1"/>
</dbReference>
<dbReference type="InterPro" id="IPR005828">
    <property type="entry name" value="MFS_sugar_transport-like"/>
</dbReference>
<organism evidence="12 13">
    <name type="scientific">Trichoderma lentiforme</name>
    <dbReference type="NCBI Taxonomy" id="1567552"/>
    <lineage>
        <taxon>Eukaryota</taxon>
        <taxon>Fungi</taxon>
        <taxon>Dikarya</taxon>
        <taxon>Ascomycota</taxon>
        <taxon>Pezizomycotina</taxon>
        <taxon>Sordariomycetes</taxon>
        <taxon>Hypocreomycetidae</taxon>
        <taxon>Hypocreales</taxon>
        <taxon>Hypocreaceae</taxon>
        <taxon>Trichoderma</taxon>
    </lineage>
</organism>
<keyword evidence="3 7" id="KW-0813">Transport</keyword>
<reference evidence="12 13" key="1">
    <citation type="submission" date="2018-06" db="EMBL/GenBank/DDBJ databases">
        <title>Genome analysis of cellulolytic fungus Trichoderma lentiforme CFAM-422.</title>
        <authorList>
            <person name="Steindorff A.S."/>
            <person name="Formighieri E.F."/>
            <person name="Midorikawa G.E.O."/>
            <person name="Tamietti M.S."/>
            <person name="Ramos E.Z."/>
            <person name="Silva A.S."/>
            <person name="Bon E.P.S."/>
            <person name="Mendes T.D."/>
            <person name="Damaso M.C.T."/>
            <person name="Favaro L.C.L."/>
        </authorList>
    </citation>
    <scope>NUCLEOTIDE SEQUENCE [LARGE SCALE GENOMIC DNA]</scope>
    <source>
        <strain evidence="12 13">CFAM-422</strain>
    </source>
</reference>
<dbReference type="PROSITE" id="PS00217">
    <property type="entry name" value="SUGAR_TRANSPORT_2"/>
    <property type="match status" value="1"/>
</dbReference>
<proteinExistence type="inferred from homology"/>
<dbReference type="Proteomes" id="UP000801864">
    <property type="component" value="Unassembled WGS sequence"/>
</dbReference>
<protein>
    <submittedName>
        <fullName evidence="12">Alpha-glucosides permease</fullName>
    </submittedName>
</protein>
<feature type="signal peptide" evidence="10">
    <location>
        <begin position="1"/>
        <end position="35"/>
    </location>
</feature>
<feature type="region of interest" description="Disordered" evidence="8">
    <location>
        <begin position="50"/>
        <end position="72"/>
    </location>
</feature>
<keyword evidence="6 9" id="KW-0472">Membrane</keyword>
<gene>
    <name evidence="12" type="ORF">CFAM422_012859</name>
</gene>
<evidence type="ECO:0000256" key="5">
    <source>
        <dbReference type="ARBA" id="ARBA00022989"/>
    </source>
</evidence>
<evidence type="ECO:0000256" key="8">
    <source>
        <dbReference type="SAM" id="MobiDB-lite"/>
    </source>
</evidence>
<evidence type="ECO:0000256" key="3">
    <source>
        <dbReference type="ARBA" id="ARBA00022448"/>
    </source>
</evidence>
<evidence type="ECO:0000256" key="1">
    <source>
        <dbReference type="ARBA" id="ARBA00004141"/>
    </source>
</evidence>
<evidence type="ECO:0000256" key="7">
    <source>
        <dbReference type="RuleBase" id="RU003346"/>
    </source>
</evidence>
<feature type="transmembrane region" description="Helical" evidence="9">
    <location>
        <begin position="453"/>
        <end position="475"/>
    </location>
</feature>
<dbReference type="PANTHER" id="PTHR48022">
    <property type="entry name" value="PLASTIDIC GLUCOSE TRANSPORTER 4"/>
    <property type="match status" value="1"/>
</dbReference>
<keyword evidence="13" id="KW-1185">Reference proteome</keyword>
<comment type="subcellular location">
    <subcellularLocation>
        <location evidence="1">Membrane</location>
        <topology evidence="1">Multi-pass membrane protein</topology>
    </subcellularLocation>
</comment>
<feature type="transmembrane region" description="Helical" evidence="9">
    <location>
        <begin position="525"/>
        <end position="542"/>
    </location>
</feature>
<feature type="transmembrane region" description="Helical" evidence="9">
    <location>
        <begin position="277"/>
        <end position="294"/>
    </location>
</feature>
<feature type="transmembrane region" description="Helical" evidence="9">
    <location>
        <begin position="423"/>
        <end position="444"/>
    </location>
</feature>
<dbReference type="EMBL" id="QLNT01000033">
    <property type="protein sequence ID" value="KAF3056125.1"/>
    <property type="molecule type" value="Genomic_DNA"/>
</dbReference>
<feature type="transmembrane region" description="Helical" evidence="9">
    <location>
        <begin position="185"/>
        <end position="205"/>
    </location>
</feature>
<dbReference type="InterPro" id="IPR020846">
    <property type="entry name" value="MFS_dom"/>
</dbReference>
<dbReference type="AlphaFoldDB" id="A0A9P5C897"/>